<accession>A0A402A9M3</accession>
<dbReference type="PANTHER" id="PTHR39965:SF1">
    <property type="entry name" value="CRISPR SYSTEM CMR SUBUNIT CMR6"/>
    <property type="match status" value="1"/>
</dbReference>
<dbReference type="GO" id="GO:0051607">
    <property type="term" value="P:defense response to virus"/>
    <property type="evidence" value="ECO:0007669"/>
    <property type="project" value="UniProtKB-KW"/>
</dbReference>
<dbReference type="EMBL" id="BIFR01000002">
    <property type="protein sequence ID" value="GCE15840.1"/>
    <property type="molecule type" value="Genomic_DNA"/>
</dbReference>
<dbReference type="RefSeq" id="WP_126583248.1">
    <property type="nucleotide sequence ID" value="NZ_BIFR01000002.1"/>
</dbReference>
<evidence type="ECO:0000313" key="3">
    <source>
        <dbReference type="EMBL" id="GCE15840.1"/>
    </source>
</evidence>
<comment type="caution">
    <text evidence="3">The sequence shown here is derived from an EMBL/GenBank/DDBJ whole genome shotgun (WGS) entry which is preliminary data.</text>
</comment>
<feature type="domain" description="CRISPR type III-associated protein" evidence="2">
    <location>
        <begin position="90"/>
        <end position="271"/>
    </location>
</feature>
<dbReference type="Pfam" id="PF03787">
    <property type="entry name" value="RAMPs"/>
    <property type="match status" value="1"/>
</dbReference>
<dbReference type="Proteomes" id="UP000287352">
    <property type="component" value="Unassembled WGS sequence"/>
</dbReference>
<keyword evidence="1" id="KW-0051">Antiviral defense</keyword>
<organism evidence="3 4">
    <name type="scientific">Tengunoibacter tsumagoiensis</name>
    <dbReference type="NCBI Taxonomy" id="2014871"/>
    <lineage>
        <taxon>Bacteria</taxon>
        <taxon>Bacillati</taxon>
        <taxon>Chloroflexota</taxon>
        <taxon>Ktedonobacteria</taxon>
        <taxon>Ktedonobacterales</taxon>
        <taxon>Dictyobacteraceae</taxon>
        <taxon>Tengunoibacter</taxon>
    </lineage>
</organism>
<dbReference type="OrthoDB" id="9813956at2"/>
<reference evidence="4" key="1">
    <citation type="submission" date="2018-12" db="EMBL/GenBank/DDBJ databases">
        <title>Tengunoibacter tsumagoiensis gen. nov., sp. nov., Dictyobacter kobayashii sp. nov., D. alpinus sp. nov., and D. joshuensis sp. nov. and description of Dictyobacteraceae fam. nov. within the order Ktedonobacterales isolated from Tengu-no-mugimeshi.</title>
        <authorList>
            <person name="Wang C.M."/>
            <person name="Zheng Y."/>
            <person name="Sakai Y."/>
            <person name="Toyoda A."/>
            <person name="Minakuchi Y."/>
            <person name="Abe K."/>
            <person name="Yokota A."/>
            <person name="Yabe S."/>
        </authorList>
    </citation>
    <scope>NUCLEOTIDE SEQUENCE [LARGE SCALE GENOMIC DNA]</scope>
    <source>
        <strain evidence="4">Uno3</strain>
    </source>
</reference>
<gene>
    <name evidence="3" type="ORF">KTT_56990</name>
</gene>
<dbReference type="InterPro" id="IPR010172">
    <property type="entry name" value="CRISPR-assoc_prot_TM1791"/>
</dbReference>
<dbReference type="InterPro" id="IPR005537">
    <property type="entry name" value="RAMP_III_fam"/>
</dbReference>
<evidence type="ECO:0000256" key="1">
    <source>
        <dbReference type="ARBA" id="ARBA00023118"/>
    </source>
</evidence>
<dbReference type="AlphaFoldDB" id="A0A402A9M3"/>
<evidence type="ECO:0000313" key="4">
    <source>
        <dbReference type="Proteomes" id="UP000287352"/>
    </source>
</evidence>
<keyword evidence="4" id="KW-1185">Reference proteome</keyword>
<name>A0A402A9M3_9CHLR</name>
<proteinExistence type="predicted"/>
<sequence>MASQYYLPLRTESLVKKRIGQCQNLALILDKYPERIAIEDTEKKSEWLQQLAKKDAHIDKGLIEASYKRWAVMTEKLHATRFQAKLSWRMVIGLGGGNALETDLTLHHHYGIPFIPGSALKGLTRAYVAGEEEQFFIAKNERKVPSSSSDEDHEEVKRIFGTQNSAGTVTFYDAIPYDGTCAFAVDIMNPHYPDYYKTLKNDRGTPPGNDQNPIPIAFLTVDTMKFAFAVAPRDPQDSRHVEDAEKVAAWLQTALTKYGVGGKTSAGYGLFQRFETIEDSVVASPAVTHLIPTPTFLKGIVYQGVVLAPTADLKALYPDATQYLSYRDFPITQLLLVVGTDSPEALDWKVKDTRSCLCERTEERDGVTIVVCKTNLNKKNKNKKKK</sequence>
<protein>
    <recommendedName>
        <fullName evidence="2">CRISPR type III-associated protein domain-containing protein</fullName>
    </recommendedName>
</protein>
<dbReference type="PANTHER" id="PTHR39965">
    <property type="entry name" value="CRISPR SYSTEM CMR SUBUNIT CMR6"/>
    <property type="match status" value="1"/>
</dbReference>
<dbReference type="NCBIfam" id="TIGR01898">
    <property type="entry name" value="cas_TM1791_cmr6"/>
    <property type="match status" value="1"/>
</dbReference>
<evidence type="ECO:0000259" key="2">
    <source>
        <dbReference type="Pfam" id="PF03787"/>
    </source>
</evidence>